<feature type="compositionally biased region" description="Polar residues" evidence="1">
    <location>
        <begin position="51"/>
        <end position="61"/>
    </location>
</feature>
<feature type="region of interest" description="Disordered" evidence="1">
    <location>
        <begin position="76"/>
        <end position="119"/>
    </location>
</feature>
<name>A0A9P0GM23_9CUCU</name>
<evidence type="ECO:0000313" key="3">
    <source>
        <dbReference type="Proteomes" id="UP001153636"/>
    </source>
</evidence>
<evidence type="ECO:0000313" key="2">
    <source>
        <dbReference type="EMBL" id="CAH1114756.1"/>
    </source>
</evidence>
<feature type="region of interest" description="Disordered" evidence="1">
    <location>
        <begin position="42"/>
        <end position="61"/>
    </location>
</feature>
<feature type="compositionally biased region" description="Basic residues" evidence="1">
    <location>
        <begin position="89"/>
        <end position="112"/>
    </location>
</feature>
<evidence type="ECO:0000256" key="1">
    <source>
        <dbReference type="SAM" id="MobiDB-lite"/>
    </source>
</evidence>
<keyword evidence="3" id="KW-1185">Reference proteome</keyword>
<dbReference type="PANTHER" id="PTHR10773">
    <property type="entry name" value="DNA-DIRECTED RNA POLYMERASES I, II, AND III SUBUNIT RPABC2"/>
    <property type="match status" value="1"/>
</dbReference>
<protein>
    <submittedName>
        <fullName evidence="2">Uncharacterized protein</fullName>
    </submittedName>
</protein>
<dbReference type="Proteomes" id="UP001153636">
    <property type="component" value="Chromosome 8"/>
</dbReference>
<dbReference type="OrthoDB" id="6754977at2759"/>
<accession>A0A9P0GM23</accession>
<dbReference type="PANTHER" id="PTHR10773:SF19">
    <property type="match status" value="1"/>
</dbReference>
<gene>
    <name evidence="2" type="ORF">PSYICH_LOCUS14515</name>
</gene>
<proteinExistence type="predicted"/>
<reference evidence="2" key="1">
    <citation type="submission" date="2022-01" db="EMBL/GenBank/DDBJ databases">
        <authorList>
            <person name="King R."/>
        </authorList>
    </citation>
    <scope>NUCLEOTIDE SEQUENCE</scope>
</reference>
<organism evidence="2 3">
    <name type="scientific">Psylliodes chrysocephalus</name>
    <dbReference type="NCBI Taxonomy" id="3402493"/>
    <lineage>
        <taxon>Eukaryota</taxon>
        <taxon>Metazoa</taxon>
        <taxon>Ecdysozoa</taxon>
        <taxon>Arthropoda</taxon>
        <taxon>Hexapoda</taxon>
        <taxon>Insecta</taxon>
        <taxon>Pterygota</taxon>
        <taxon>Neoptera</taxon>
        <taxon>Endopterygota</taxon>
        <taxon>Coleoptera</taxon>
        <taxon>Polyphaga</taxon>
        <taxon>Cucujiformia</taxon>
        <taxon>Chrysomeloidea</taxon>
        <taxon>Chrysomelidae</taxon>
        <taxon>Galerucinae</taxon>
        <taxon>Alticini</taxon>
        <taxon>Psylliodes</taxon>
    </lineage>
</organism>
<dbReference type="AlphaFoldDB" id="A0A9P0GM23"/>
<sequence>MESRGKRLVSMCHKNQEYEIHSFSSSPVPSIPEEFRVFDSLNTDDEYLPSDTDSNNSDAPLSLLKQSALTKIREKVHSPVQEENPGTYKIRKQRKSVKGKTRSKKLERKLKRNHGEVTESGKLKKARICQPLDSCRMKCREKFNEEREIIFKEYWGSGSYEKQLCSLKVSSNCSGIHQGDIRGKNPPKNKYTDDDIKKVTYFILKVPLLYQSHYSRRDSNKKYLPPYYAIAKLYNQYLIEPDRIAISRTKFEEIFHTMNIGIKRPSKDTCGKCDKLKIKINLSISLEEKAKLQEELNLHLKKVDDYYKSKSEDKILSKNDRSKKTITFHLQQCLPTPHLSSGITFLFETVMDI</sequence>
<dbReference type="EMBL" id="OV651820">
    <property type="protein sequence ID" value="CAH1114756.1"/>
    <property type="molecule type" value="Genomic_DNA"/>
</dbReference>